<gene>
    <name evidence="1" type="ORF">RFI_31172</name>
</gene>
<evidence type="ECO:0000313" key="1">
    <source>
        <dbReference type="EMBL" id="ETO06225.1"/>
    </source>
</evidence>
<organism evidence="1 2">
    <name type="scientific">Reticulomyxa filosa</name>
    <dbReference type="NCBI Taxonomy" id="46433"/>
    <lineage>
        <taxon>Eukaryota</taxon>
        <taxon>Sar</taxon>
        <taxon>Rhizaria</taxon>
        <taxon>Retaria</taxon>
        <taxon>Foraminifera</taxon>
        <taxon>Monothalamids</taxon>
        <taxon>Reticulomyxidae</taxon>
        <taxon>Reticulomyxa</taxon>
    </lineage>
</organism>
<comment type="caution">
    <text evidence="1">The sequence shown here is derived from an EMBL/GenBank/DDBJ whole genome shotgun (WGS) entry which is preliminary data.</text>
</comment>
<evidence type="ECO:0000313" key="2">
    <source>
        <dbReference type="Proteomes" id="UP000023152"/>
    </source>
</evidence>
<dbReference type="AlphaFoldDB" id="X6LZQ4"/>
<proteinExistence type="predicted"/>
<dbReference type="EMBL" id="ASPP01027353">
    <property type="protein sequence ID" value="ETO06225.1"/>
    <property type="molecule type" value="Genomic_DNA"/>
</dbReference>
<sequence length="238" mass="28369">MSTKTNMTRTRKTKMMKNKLLGGINLFLANLGEWLRETIYSSLDILKQNNYYKLLDGSIKKNLFKLFAKSYDNLFVGTECISLIVEVWERKDTVNRDKDKQNKMMRKQMYKSNGMSTDYLIVIRKKINIFWRKHSNKTTSIMAMTWTLITWVSASVEMLLFEEILDCNNKNYLCFYYFKQAFTINVNASIILRKYVKDYYEKVAEYHRRKLNKTLETSLNLFVSKVWALNKSQFKEGM</sequence>
<keyword evidence="2" id="KW-1185">Reference proteome</keyword>
<dbReference type="Proteomes" id="UP000023152">
    <property type="component" value="Unassembled WGS sequence"/>
</dbReference>
<reference evidence="1 2" key="1">
    <citation type="journal article" date="2013" name="Curr. Biol.">
        <title>The Genome of the Foraminiferan Reticulomyxa filosa.</title>
        <authorList>
            <person name="Glockner G."/>
            <person name="Hulsmann N."/>
            <person name="Schleicher M."/>
            <person name="Noegel A.A."/>
            <person name="Eichinger L."/>
            <person name="Gallinger C."/>
            <person name="Pawlowski J."/>
            <person name="Sierra R."/>
            <person name="Euteneuer U."/>
            <person name="Pillet L."/>
            <person name="Moustafa A."/>
            <person name="Platzer M."/>
            <person name="Groth M."/>
            <person name="Szafranski K."/>
            <person name="Schliwa M."/>
        </authorList>
    </citation>
    <scope>NUCLEOTIDE SEQUENCE [LARGE SCALE GENOMIC DNA]</scope>
</reference>
<protein>
    <submittedName>
        <fullName evidence="1">Uncharacterized protein</fullName>
    </submittedName>
</protein>
<accession>X6LZQ4</accession>
<name>X6LZQ4_RETFI</name>